<dbReference type="GO" id="GO:0051301">
    <property type="term" value="P:cell division"/>
    <property type="evidence" value="ECO:0007669"/>
    <property type="project" value="UniProtKB-KW"/>
</dbReference>
<dbReference type="InterPro" id="IPR013763">
    <property type="entry name" value="Cyclin-like_dom"/>
</dbReference>
<dbReference type="EMBL" id="ASGP02000005">
    <property type="protein sequence ID" value="KAH9506912.1"/>
    <property type="molecule type" value="Genomic_DNA"/>
</dbReference>
<evidence type="ECO:0000256" key="1">
    <source>
        <dbReference type="ARBA" id="ARBA00022618"/>
    </source>
</evidence>
<feature type="domain" description="Cyclin C-terminal" evidence="6">
    <location>
        <begin position="261"/>
        <end position="388"/>
    </location>
</feature>
<dbReference type="SMART" id="SM01332">
    <property type="entry name" value="Cyclin_C"/>
    <property type="match status" value="1"/>
</dbReference>
<dbReference type="Proteomes" id="UP000790347">
    <property type="component" value="Unassembled WGS sequence"/>
</dbReference>
<reference evidence="7" key="2">
    <citation type="journal article" date="2022" name="Res Sq">
        <title>Comparative Genomics Reveals Insights into the Divergent Evolution of Astigmatic Mites and Household Pest Adaptations.</title>
        <authorList>
            <person name="Xiong Q."/>
            <person name="Wan A.T.-Y."/>
            <person name="Liu X.-Y."/>
            <person name="Fung C.S.-H."/>
            <person name="Xiao X."/>
            <person name="Malainual N."/>
            <person name="Hou J."/>
            <person name="Wang L."/>
            <person name="Wang M."/>
            <person name="Yang K."/>
            <person name="Cui Y."/>
            <person name="Leung E."/>
            <person name="Nong W."/>
            <person name="Shin S.-K."/>
            <person name="Au S."/>
            <person name="Jeong K.Y."/>
            <person name="Chew F.T."/>
            <person name="Hui J."/>
            <person name="Leung T.F."/>
            <person name="Tungtrongchitr A."/>
            <person name="Zhong N."/>
            <person name="Liu Z."/>
            <person name="Tsui S."/>
        </authorList>
    </citation>
    <scope>NUCLEOTIDE SEQUENCE</scope>
    <source>
        <strain evidence="7">Derf</strain>
        <tissue evidence="7">Whole organism</tissue>
    </source>
</reference>
<organism evidence="7 8">
    <name type="scientific">Dermatophagoides farinae</name>
    <name type="common">American house dust mite</name>
    <dbReference type="NCBI Taxonomy" id="6954"/>
    <lineage>
        <taxon>Eukaryota</taxon>
        <taxon>Metazoa</taxon>
        <taxon>Ecdysozoa</taxon>
        <taxon>Arthropoda</taxon>
        <taxon>Chelicerata</taxon>
        <taxon>Arachnida</taxon>
        <taxon>Acari</taxon>
        <taxon>Acariformes</taxon>
        <taxon>Sarcoptiformes</taxon>
        <taxon>Astigmata</taxon>
        <taxon>Psoroptidia</taxon>
        <taxon>Analgoidea</taxon>
        <taxon>Pyroglyphidae</taxon>
        <taxon>Dermatophagoidinae</taxon>
        <taxon>Dermatophagoides</taxon>
    </lineage>
</organism>
<sequence length="398" mass="44813">MIQPLRARTNAAVPLPLKPTNTINDQIANLKLSRHISEQENGLNFRSKIPVFKSRISGAVVAAGGGCGGGGGGVGGIQQKRMVSSLLPSASCTDKIEQKQQQQQPKRQEPVKPKIENIDNESNCFLLSDYAPDIYQYLHQLEKSLALEINFLSIHNVVTPNMRAVLVNWINGIHRSFHLSPETLYLAISIVDRVLARESVEKNQLQLLGATAIFVAAKYEEIFYPEIKDFVIICDNLYTKRDILRMEIRILKVTNFELSGPSPLYFLRRGSKAAQADSRVHMMGKFFCELSVIDYQCAQWLPSLIAATSLYVALELNNNNDEKPNDPMETSIWTPTIEYYTGYTIHDVRKHSGYLCRLIISSETSKHQNCRKKYSSSKCMSISNLSPNSMRIIKKLAM</sequence>
<evidence type="ECO:0000256" key="2">
    <source>
        <dbReference type="ARBA" id="ARBA00023127"/>
    </source>
</evidence>
<dbReference type="SUPFAM" id="SSF47954">
    <property type="entry name" value="Cyclin-like"/>
    <property type="match status" value="2"/>
</dbReference>
<evidence type="ECO:0000256" key="3">
    <source>
        <dbReference type="ARBA" id="ARBA00023306"/>
    </source>
</evidence>
<evidence type="ECO:0000259" key="5">
    <source>
        <dbReference type="SMART" id="SM00385"/>
    </source>
</evidence>
<dbReference type="GO" id="GO:0000278">
    <property type="term" value="P:mitotic cell cycle"/>
    <property type="evidence" value="ECO:0007669"/>
    <property type="project" value="UniProtKB-ARBA"/>
</dbReference>
<dbReference type="Pfam" id="PF02984">
    <property type="entry name" value="Cyclin_C"/>
    <property type="match status" value="1"/>
</dbReference>
<evidence type="ECO:0000256" key="4">
    <source>
        <dbReference type="RuleBase" id="RU000383"/>
    </source>
</evidence>
<proteinExistence type="inferred from homology"/>
<keyword evidence="3" id="KW-0131">Cell cycle</keyword>
<dbReference type="PROSITE" id="PS00292">
    <property type="entry name" value="CYCLINS"/>
    <property type="match status" value="1"/>
</dbReference>
<keyword evidence="2 4" id="KW-0195">Cyclin</keyword>
<dbReference type="InterPro" id="IPR004367">
    <property type="entry name" value="Cyclin_C-dom"/>
</dbReference>
<dbReference type="CDD" id="cd20507">
    <property type="entry name" value="CYCLIN_CCNB1-like_rpt1"/>
    <property type="match status" value="1"/>
</dbReference>
<gene>
    <name evidence="7" type="primary">CCNB2</name>
    <name evidence="7" type="ORF">DERF_011620</name>
</gene>
<evidence type="ECO:0000313" key="8">
    <source>
        <dbReference type="Proteomes" id="UP000790347"/>
    </source>
</evidence>
<dbReference type="Pfam" id="PF00134">
    <property type="entry name" value="Cyclin_N"/>
    <property type="match status" value="1"/>
</dbReference>
<accession>A0A922HXI4</accession>
<feature type="domain" description="Cyclin-like" evidence="5">
    <location>
        <begin position="265"/>
        <end position="357"/>
    </location>
</feature>
<dbReference type="AlphaFoldDB" id="A0A922HXI4"/>
<dbReference type="InterPro" id="IPR036915">
    <property type="entry name" value="Cyclin-like_sf"/>
</dbReference>
<evidence type="ECO:0000313" key="7">
    <source>
        <dbReference type="EMBL" id="KAH9506912.1"/>
    </source>
</evidence>
<evidence type="ECO:0000259" key="6">
    <source>
        <dbReference type="SMART" id="SM01332"/>
    </source>
</evidence>
<comment type="similarity">
    <text evidence="4">Belongs to the cyclin family.</text>
</comment>
<keyword evidence="1" id="KW-0132">Cell division</keyword>
<dbReference type="SMART" id="SM00385">
    <property type="entry name" value="CYCLIN"/>
    <property type="match status" value="2"/>
</dbReference>
<reference evidence="7" key="1">
    <citation type="submission" date="2013-05" db="EMBL/GenBank/DDBJ databases">
        <authorList>
            <person name="Yim A.K.Y."/>
            <person name="Chan T.F."/>
            <person name="Ji K.M."/>
            <person name="Liu X.Y."/>
            <person name="Zhou J.W."/>
            <person name="Li R.Q."/>
            <person name="Yang K.Y."/>
            <person name="Li J."/>
            <person name="Li M."/>
            <person name="Law P.T.W."/>
            <person name="Wu Y.L."/>
            <person name="Cai Z.L."/>
            <person name="Qin H."/>
            <person name="Bao Y."/>
            <person name="Leung R.K.K."/>
            <person name="Ng P.K.S."/>
            <person name="Zou J."/>
            <person name="Zhong X.J."/>
            <person name="Ran P.X."/>
            <person name="Zhong N.S."/>
            <person name="Liu Z.G."/>
            <person name="Tsui S.K.W."/>
        </authorList>
    </citation>
    <scope>NUCLEOTIDE SEQUENCE</scope>
    <source>
        <strain evidence="7">Derf</strain>
        <tissue evidence="7">Whole organism</tissue>
    </source>
</reference>
<comment type="caution">
    <text evidence="7">The sequence shown here is derived from an EMBL/GenBank/DDBJ whole genome shotgun (WGS) entry which is preliminary data.</text>
</comment>
<dbReference type="Gene3D" id="1.10.472.10">
    <property type="entry name" value="Cyclin-like"/>
    <property type="match status" value="2"/>
</dbReference>
<dbReference type="InterPro" id="IPR048258">
    <property type="entry name" value="Cyclins_cyclin-box"/>
</dbReference>
<dbReference type="InterPro" id="IPR006671">
    <property type="entry name" value="Cyclin_N"/>
</dbReference>
<dbReference type="InterPro" id="IPR039361">
    <property type="entry name" value="Cyclin"/>
</dbReference>
<dbReference type="FunFam" id="1.10.472.10:FF:000001">
    <property type="entry name" value="G2/mitotic-specific cyclin"/>
    <property type="match status" value="1"/>
</dbReference>
<dbReference type="PANTHER" id="PTHR10177">
    <property type="entry name" value="CYCLINS"/>
    <property type="match status" value="1"/>
</dbReference>
<keyword evidence="8" id="KW-1185">Reference proteome</keyword>
<name>A0A922HXI4_DERFA</name>
<protein>
    <submittedName>
        <fullName evidence="7">G2/mitotic-specific cyclin-B2</fullName>
    </submittedName>
</protein>
<feature type="domain" description="Cyclin-like" evidence="5">
    <location>
        <begin position="168"/>
        <end position="252"/>
    </location>
</feature>